<proteinExistence type="predicted"/>
<organism evidence="1 2">
    <name type="scientific">Leeuwenhoekiella marinoflava</name>
    <dbReference type="NCBI Taxonomy" id="988"/>
    <lineage>
        <taxon>Bacteria</taxon>
        <taxon>Pseudomonadati</taxon>
        <taxon>Bacteroidota</taxon>
        <taxon>Flavobacteriia</taxon>
        <taxon>Flavobacteriales</taxon>
        <taxon>Flavobacteriaceae</taxon>
        <taxon>Leeuwenhoekiella</taxon>
    </lineage>
</organism>
<evidence type="ECO:0000313" key="1">
    <source>
        <dbReference type="EMBL" id="RXG29171.1"/>
    </source>
</evidence>
<protein>
    <submittedName>
        <fullName evidence="1">Uncharacterized protein</fullName>
    </submittedName>
</protein>
<dbReference type="EMBL" id="QOVL01000009">
    <property type="protein sequence ID" value="RXG29171.1"/>
    <property type="molecule type" value="Genomic_DNA"/>
</dbReference>
<dbReference type="Proteomes" id="UP000290608">
    <property type="component" value="Unassembled WGS sequence"/>
</dbReference>
<accession>A0A4Q0PL07</accession>
<name>A0A4Q0PL07_9FLAO</name>
<dbReference type="STRING" id="1122159.SAMN02745246_02246"/>
<gene>
    <name evidence="1" type="ORF">DSL99_2109</name>
</gene>
<reference evidence="1 2" key="1">
    <citation type="submission" date="2018-07" db="EMBL/GenBank/DDBJ databases">
        <title>Leeuwenhoekiella genomics.</title>
        <authorList>
            <person name="Tahon G."/>
            <person name="Willems A."/>
        </authorList>
    </citation>
    <scope>NUCLEOTIDE SEQUENCE [LARGE SCALE GENOMIC DNA]</scope>
    <source>
        <strain evidence="1 2">LMG 1345</strain>
    </source>
</reference>
<dbReference type="AlphaFoldDB" id="A0A4Q0PL07"/>
<evidence type="ECO:0000313" key="2">
    <source>
        <dbReference type="Proteomes" id="UP000290608"/>
    </source>
</evidence>
<sequence length="64" mass="7370">MHCFAEVGTKMVELPAILLLSKAGVKKRNRNLKPLLEVEGQSDHELILNAKNRGFFKKQKPYYK</sequence>
<comment type="caution">
    <text evidence="1">The sequence shown here is derived from an EMBL/GenBank/DDBJ whole genome shotgun (WGS) entry which is preliminary data.</text>
</comment>